<protein>
    <submittedName>
        <fullName evidence="1">12833_t:CDS:1</fullName>
    </submittedName>
</protein>
<dbReference type="Proteomes" id="UP000789366">
    <property type="component" value="Unassembled WGS sequence"/>
</dbReference>
<keyword evidence="2" id="KW-1185">Reference proteome</keyword>
<sequence>IQKIVETIGVEKFEVIVTNGAMNMKLAKSLVNQSKKSHQTGELLQALQQEYLISSSEFFNNVECLAQILYSAKEAVKAVEYKLTSLADVYIQL</sequence>
<gene>
    <name evidence="1" type="ORF">SPELUC_LOCUS10384</name>
</gene>
<evidence type="ECO:0000313" key="1">
    <source>
        <dbReference type="EMBL" id="CAG8685284.1"/>
    </source>
</evidence>
<comment type="caution">
    <text evidence="1">The sequence shown here is derived from an EMBL/GenBank/DDBJ whole genome shotgun (WGS) entry which is preliminary data.</text>
</comment>
<name>A0ACA9P1R2_9GLOM</name>
<accession>A0ACA9P1R2</accession>
<evidence type="ECO:0000313" key="2">
    <source>
        <dbReference type="Proteomes" id="UP000789366"/>
    </source>
</evidence>
<dbReference type="EMBL" id="CAJVPW010019154">
    <property type="protein sequence ID" value="CAG8685284.1"/>
    <property type="molecule type" value="Genomic_DNA"/>
</dbReference>
<organism evidence="1 2">
    <name type="scientific">Cetraspora pellucida</name>
    <dbReference type="NCBI Taxonomy" id="1433469"/>
    <lineage>
        <taxon>Eukaryota</taxon>
        <taxon>Fungi</taxon>
        <taxon>Fungi incertae sedis</taxon>
        <taxon>Mucoromycota</taxon>
        <taxon>Glomeromycotina</taxon>
        <taxon>Glomeromycetes</taxon>
        <taxon>Diversisporales</taxon>
        <taxon>Gigasporaceae</taxon>
        <taxon>Cetraspora</taxon>
    </lineage>
</organism>
<feature type="non-terminal residue" evidence="1">
    <location>
        <position position="1"/>
    </location>
</feature>
<feature type="non-terminal residue" evidence="1">
    <location>
        <position position="93"/>
    </location>
</feature>
<proteinExistence type="predicted"/>
<reference evidence="1" key="1">
    <citation type="submission" date="2021-06" db="EMBL/GenBank/DDBJ databases">
        <authorList>
            <person name="Kallberg Y."/>
            <person name="Tangrot J."/>
            <person name="Rosling A."/>
        </authorList>
    </citation>
    <scope>NUCLEOTIDE SEQUENCE</scope>
    <source>
        <strain evidence="1">28 12/20/2015</strain>
    </source>
</reference>